<dbReference type="InterPro" id="IPR002320">
    <property type="entry name" value="Thr-tRNA-ligase_IIa"/>
</dbReference>
<comment type="catalytic activity">
    <reaction evidence="12 13">
        <text>tRNA(Thr) + L-threonine + ATP = L-threonyl-tRNA(Thr) + AMP + diphosphate + H(+)</text>
        <dbReference type="Rhea" id="RHEA:24624"/>
        <dbReference type="Rhea" id="RHEA-COMP:9670"/>
        <dbReference type="Rhea" id="RHEA-COMP:9704"/>
        <dbReference type="ChEBI" id="CHEBI:15378"/>
        <dbReference type="ChEBI" id="CHEBI:30616"/>
        <dbReference type="ChEBI" id="CHEBI:33019"/>
        <dbReference type="ChEBI" id="CHEBI:57926"/>
        <dbReference type="ChEBI" id="CHEBI:78442"/>
        <dbReference type="ChEBI" id="CHEBI:78534"/>
        <dbReference type="ChEBI" id="CHEBI:456215"/>
        <dbReference type="EC" id="6.1.1.3"/>
    </reaction>
</comment>
<evidence type="ECO:0000256" key="11">
    <source>
        <dbReference type="ARBA" id="ARBA00023146"/>
    </source>
</evidence>
<dbReference type="GO" id="GO:0004829">
    <property type="term" value="F:threonine-tRNA ligase activity"/>
    <property type="evidence" value="ECO:0007669"/>
    <property type="project" value="UniProtKB-UniRule"/>
</dbReference>
<dbReference type="InterPro" id="IPR006195">
    <property type="entry name" value="aa-tRNA-synth_II"/>
</dbReference>
<keyword evidence="2 13" id="KW-0963">Cytoplasm</keyword>
<dbReference type="Proteomes" id="UP000262583">
    <property type="component" value="Chromosome"/>
</dbReference>
<comment type="subcellular location">
    <subcellularLocation>
        <location evidence="13">Cytoplasm</location>
    </subcellularLocation>
</comment>
<dbReference type="SUPFAM" id="SSF55186">
    <property type="entry name" value="ThrRS/AlaRS common domain"/>
    <property type="match status" value="1"/>
</dbReference>
<dbReference type="GO" id="GO:0046872">
    <property type="term" value="F:metal ion binding"/>
    <property type="evidence" value="ECO:0007669"/>
    <property type="project" value="UniProtKB-KW"/>
</dbReference>
<dbReference type="Pfam" id="PF07973">
    <property type="entry name" value="tRNA_SAD"/>
    <property type="match status" value="1"/>
</dbReference>
<evidence type="ECO:0000256" key="7">
    <source>
        <dbReference type="ARBA" id="ARBA00022833"/>
    </source>
</evidence>
<dbReference type="PROSITE" id="PS51880">
    <property type="entry name" value="TGS"/>
    <property type="match status" value="1"/>
</dbReference>
<dbReference type="EMBL" id="CP030759">
    <property type="protein sequence ID" value="AXA35721.1"/>
    <property type="molecule type" value="Genomic_DNA"/>
</dbReference>
<accession>A0A2Z4Y3D8</accession>
<dbReference type="PROSITE" id="PS50862">
    <property type="entry name" value="AA_TRNA_LIGASE_II"/>
    <property type="match status" value="1"/>
</dbReference>
<evidence type="ECO:0000313" key="16">
    <source>
        <dbReference type="EMBL" id="AXA35721.1"/>
    </source>
</evidence>
<dbReference type="FunFam" id="3.30.930.10:FF:000002">
    <property type="entry name" value="Threonine--tRNA ligase"/>
    <property type="match status" value="1"/>
</dbReference>
<gene>
    <name evidence="13" type="primary">thrS</name>
    <name evidence="16" type="ORF">BRCON_0944</name>
</gene>
<keyword evidence="4 13" id="KW-0436">Ligase</keyword>
<feature type="binding site" evidence="13">
    <location>
        <position position="342"/>
    </location>
    <ligand>
        <name>Zn(2+)</name>
        <dbReference type="ChEBI" id="CHEBI:29105"/>
        <note>catalytic</note>
    </ligand>
</feature>
<dbReference type="Gene3D" id="3.30.980.10">
    <property type="entry name" value="Threonyl-trna Synthetase, Chain A, domain 2"/>
    <property type="match status" value="1"/>
</dbReference>
<reference evidence="16 17" key="1">
    <citation type="submission" date="2018-05" db="EMBL/GenBank/DDBJ databases">
        <title>A metagenomic window into the 2 km-deep terrestrial subsurface aquifer revealed taxonomically and functionally diverse microbial community comprising novel uncultured bacterial lineages.</title>
        <authorList>
            <person name="Kadnikov V.V."/>
            <person name="Mardanov A.V."/>
            <person name="Beletsky A.V."/>
            <person name="Banks D."/>
            <person name="Pimenov N.V."/>
            <person name="Frank Y.A."/>
            <person name="Karnachuk O.V."/>
            <person name="Ravin N.V."/>
        </authorList>
    </citation>
    <scope>NUCLEOTIDE SEQUENCE [LARGE SCALE GENOMIC DNA]</scope>
    <source>
        <strain evidence="16">BY</strain>
    </source>
</reference>
<comment type="cofactor">
    <cofactor evidence="13">
        <name>Zn(2+)</name>
        <dbReference type="ChEBI" id="CHEBI:29105"/>
    </cofactor>
    <text evidence="13">Binds 1 zinc ion per subunit.</text>
</comment>
<dbReference type="AlphaFoldDB" id="A0A2Z4Y3D8"/>
<keyword evidence="9 13" id="KW-0694">RNA-binding</keyword>
<dbReference type="InterPro" id="IPR002314">
    <property type="entry name" value="aa-tRNA-synt_IIb"/>
</dbReference>
<dbReference type="InterPro" id="IPR045864">
    <property type="entry name" value="aa-tRNA-synth_II/BPL/LPL"/>
</dbReference>
<protein>
    <recommendedName>
        <fullName evidence="13">Threonine--tRNA ligase</fullName>
        <ecNumber evidence="13">6.1.1.3</ecNumber>
    </recommendedName>
    <alternativeName>
        <fullName evidence="13">Threonyl-tRNA synthetase</fullName>
        <shortName evidence="13">ThrRS</shortName>
    </alternativeName>
</protein>
<dbReference type="GO" id="GO:0000049">
    <property type="term" value="F:tRNA binding"/>
    <property type="evidence" value="ECO:0007669"/>
    <property type="project" value="UniProtKB-KW"/>
</dbReference>
<keyword evidence="8 13" id="KW-0067">ATP-binding</keyword>
<evidence type="ECO:0000256" key="8">
    <source>
        <dbReference type="ARBA" id="ARBA00022840"/>
    </source>
</evidence>
<proteinExistence type="inferred from homology"/>
<dbReference type="HAMAP" id="MF_00184">
    <property type="entry name" value="Thr_tRNA_synth"/>
    <property type="match status" value="1"/>
</dbReference>
<keyword evidence="3 13" id="KW-0820">tRNA-binding</keyword>
<evidence type="ECO:0000256" key="3">
    <source>
        <dbReference type="ARBA" id="ARBA00022555"/>
    </source>
</evidence>
<dbReference type="Pfam" id="PF03129">
    <property type="entry name" value="HGTP_anticodon"/>
    <property type="match status" value="1"/>
</dbReference>
<dbReference type="InterPro" id="IPR004095">
    <property type="entry name" value="TGS"/>
</dbReference>
<dbReference type="InterPro" id="IPR036621">
    <property type="entry name" value="Anticodon-bd_dom_sf"/>
</dbReference>
<comment type="caution">
    <text evidence="13">Lacks conserved residue(s) required for the propagation of feature annotation.</text>
</comment>
<dbReference type="CDD" id="cd01667">
    <property type="entry name" value="TGS_ThrRS"/>
    <property type="match status" value="1"/>
</dbReference>
<comment type="similarity">
    <text evidence="1 13">Belongs to the class-II aminoacyl-tRNA synthetase family.</text>
</comment>
<dbReference type="PANTHER" id="PTHR11451">
    <property type="entry name" value="THREONINE-TRNA LIGASE"/>
    <property type="match status" value="1"/>
</dbReference>
<keyword evidence="11 13" id="KW-0030">Aminoacyl-tRNA synthetase</keyword>
<dbReference type="CDD" id="cd00860">
    <property type="entry name" value="ThrRS_anticodon"/>
    <property type="match status" value="1"/>
</dbReference>
<dbReference type="KEGG" id="schv:BRCON_0944"/>
<evidence type="ECO:0000259" key="15">
    <source>
        <dbReference type="PROSITE" id="PS51880"/>
    </source>
</evidence>
<dbReference type="Gene3D" id="3.30.54.20">
    <property type="match status" value="1"/>
</dbReference>
<dbReference type="GO" id="GO:0005737">
    <property type="term" value="C:cytoplasm"/>
    <property type="evidence" value="ECO:0007669"/>
    <property type="project" value="UniProtKB-SubCell"/>
</dbReference>
<dbReference type="PRINTS" id="PR01047">
    <property type="entry name" value="TRNASYNTHTHR"/>
</dbReference>
<feature type="binding site" evidence="13">
    <location>
        <position position="393"/>
    </location>
    <ligand>
        <name>Zn(2+)</name>
        <dbReference type="ChEBI" id="CHEBI:29105"/>
        <note>catalytic</note>
    </ligand>
</feature>
<comment type="subunit">
    <text evidence="13">Homodimer.</text>
</comment>
<evidence type="ECO:0000256" key="2">
    <source>
        <dbReference type="ARBA" id="ARBA00022490"/>
    </source>
</evidence>
<dbReference type="Gene3D" id="3.30.930.10">
    <property type="entry name" value="Bira Bifunctional Protein, Domain 2"/>
    <property type="match status" value="1"/>
</dbReference>
<keyword evidence="10 13" id="KW-0648">Protein biosynthesis</keyword>
<dbReference type="CDD" id="cd00771">
    <property type="entry name" value="ThrRS_core"/>
    <property type="match status" value="1"/>
</dbReference>
<dbReference type="PANTHER" id="PTHR11451:SF44">
    <property type="entry name" value="THREONINE--TRNA LIGASE, CHLOROPLASTIC_MITOCHONDRIAL 2"/>
    <property type="match status" value="1"/>
</dbReference>
<dbReference type="Gene3D" id="3.10.20.30">
    <property type="match status" value="1"/>
</dbReference>
<dbReference type="InterPro" id="IPR012675">
    <property type="entry name" value="Beta-grasp_dom_sf"/>
</dbReference>
<dbReference type="InterPro" id="IPR018163">
    <property type="entry name" value="Thr/Ala-tRNA-synth_IIc_edit"/>
</dbReference>
<name>A0A2Z4Y3D8_SUMC1</name>
<evidence type="ECO:0000256" key="13">
    <source>
        <dbReference type="HAMAP-Rule" id="MF_00184"/>
    </source>
</evidence>
<dbReference type="SMART" id="SM00863">
    <property type="entry name" value="tRNA_SAD"/>
    <property type="match status" value="1"/>
</dbReference>
<dbReference type="InterPro" id="IPR012947">
    <property type="entry name" value="tRNA_SAD"/>
</dbReference>
<dbReference type="Pfam" id="PF02824">
    <property type="entry name" value="TGS"/>
    <property type="match status" value="1"/>
</dbReference>
<evidence type="ECO:0000256" key="4">
    <source>
        <dbReference type="ARBA" id="ARBA00022598"/>
    </source>
</evidence>
<feature type="binding site" evidence="13">
    <location>
        <position position="518"/>
    </location>
    <ligand>
        <name>Zn(2+)</name>
        <dbReference type="ChEBI" id="CHEBI:29105"/>
        <note>catalytic</note>
    </ligand>
</feature>
<evidence type="ECO:0000256" key="9">
    <source>
        <dbReference type="ARBA" id="ARBA00022884"/>
    </source>
</evidence>
<dbReference type="GO" id="GO:0006435">
    <property type="term" value="P:threonyl-tRNA aminoacylation"/>
    <property type="evidence" value="ECO:0007669"/>
    <property type="project" value="UniProtKB-UniRule"/>
</dbReference>
<dbReference type="NCBIfam" id="TIGR00418">
    <property type="entry name" value="thrS"/>
    <property type="match status" value="1"/>
</dbReference>
<evidence type="ECO:0000256" key="1">
    <source>
        <dbReference type="ARBA" id="ARBA00008226"/>
    </source>
</evidence>
<dbReference type="SUPFAM" id="SSF55681">
    <property type="entry name" value="Class II aaRS and biotin synthetases"/>
    <property type="match status" value="1"/>
</dbReference>
<evidence type="ECO:0000256" key="5">
    <source>
        <dbReference type="ARBA" id="ARBA00022723"/>
    </source>
</evidence>
<dbReference type="InterPro" id="IPR033728">
    <property type="entry name" value="ThrRS_core"/>
</dbReference>
<evidence type="ECO:0000259" key="14">
    <source>
        <dbReference type="PROSITE" id="PS50862"/>
    </source>
</evidence>
<dbReference type="Pfam" id="PF00587">
    <property type="entry name" value="tRNA-synt_2b"/>
    <property type="match status" value="1"/>
</dbReference>
<dbReference type="Gene3D" id="3.40.50.800">
    <property type="entry name" value="Anticodon-binding domain"/>
    <property type="match status" value="1"/>
</dbReference>
<dbReference type="InterPro" id="IPR004154">
    <property type="entry name" value="Anticodon-bd"/>
</dbReference>
<evidence type="ECO:0000313" key="17">
    <source>
        <dbReference type="Proteomes" id="UP000262583"/>
    </source>
</evidence>
<evidence type="ECO:0000256" key="10">
    <source>
        <dbReference type="ARBA" id="ARBA00022917"/>
    </source>
</evidence>
<feature type="domain" description="TGS" evidence="15">
    <location>
        <begin position="3"/>
        <end position="70"/>
    </location>
</feature>
<dbReference type="FunFam" id="3.30.54.20:FF:000002">
    <property type="entry name" value="Threonine--tRNA ligase"/>
    <property type="match status" value="1"/>
</dbReference>
<feature type="domain" description="Aminoacyl-transfer RNA synthetases class-II family profile" evidence="14">
    <location>
        <begin position="275"/>
        <end position="541"/>
    </location>
</feature>
<dbReference type="FunFam" id="3.30.980.10:FF:000005">
    <property type="entry name" value="Threonyl-tRNA synthetase, mitochondrial"/>
    <property type="match status" value="1"/>
</dbReference>
<keyword evidence="6 13" id="KW-0547">Nucleotide-binding</keyword>
<keyword evidence="5 13" id="KW-0479">Metal-binding</keyword>
<dbReference type="SUPFAM" id="SSF52954">
    <property type="entry name" value="Class II aaRS ABD-related"/>
    <property type="match status" value="1"/>
</dbReference>
<evidence type="ECO:0000256" key="6">
    <source>
        <dbReference type="ARBA" id="ARBA00022741"/>
    </source>
</evidence>
<organism evidence="16 17">
    <name type="scientific">Sumerlaea chitinivorans</name>
    <dbReference type="NCBI Taxonomy" id="2250252"/>
    <lineage>
        <taxon>Bacteria</taxon>
        <taxon>Candidatus Sumerlaeota</taxon>
        <taxon>Candidatus Sumerlaeia</taxon>
        <taxon>Candidatus Sumerlaeales</taxon>
        <taxon>Candidatus Sumerlaeaceae</taxon>
        <taxon>Candidatus Sumerlaea</taxon>
    </lineage>
</organism>
<dbReference type="InterPro" id="IPR012676">
    <property type="entry name" value="TGS-like"/>
</dbReference>
<dbReference type="FunFam" id="3.40.50.800:FF:000001">
    <property type="entry name" value="Threonine--tRNA ligase"/>
    <property type="match status" value="1"/>
</dbReference>
<dbReference type="SUPFAM" id="SSF81271">
    <property type="entry name" value="TGS-like"/>
    <property type="match status" value="1"/>
</dbReference>
<dbReference type="GO" id="GO:0005524">
    <property type="term" value="F:ATP binding"/>
    <property type="evidence" value="ECO:0007669"/>
    <property type="project" value="UniProtKB-UniRule"/>
</dbReference>
<sequence length="644" mass="74184">MVESANVSATVELELPDGSKMPVGAGTPLLEVAKRIGPRLAKAALAARVNGELKDLSTPVTSDARVEFVTWDDEDGREVFRHTSAHILAQAVKRVIPEAKLTIGPPLSDSFYYDFDLPEPLSQSQLDAIEAEMQKIIQSDYEIRRHELPRQEAIELFRKRGEDYKIEIINELPDEETISCYEQGEFIDLCRGPHVPRTSYIKAIKLLSVAGAYWRGDARNKMLQRVYGTSFPDKKSLEEHLRLLEEAKKRDHRRIGKELDLFSFQEEGPGFPFFHPNGVIIYNELITFLREELAKRQYVEIMTPLILNEELWHRSGHWDHYKENMYFTEIDERTYAVKPMNCPGCLLVYKSSLRSYRDLPLKIAEFGRVHRHELSGVLHGLFRVRCFTQDDAHIFTTPEQLQEAIEETIEFIRYVYGVFGFDYHIELSTRPEKSIGSDEMWENATNALQHSLEKLNIQYKLNPGDGAFYGPKIDFHVKDSLKRSWQCGTIQVDFSMPERFDISYIGADGQKHRPVMVHRAIFGSLERFIGVLIEHTAGNLPVWLSPVQVAILPISEKFRDYSRQVYEELKRHQVRVTLDEGEEKIGAKIRVAELRKIPYMLIIGQKEMDSQSVSVRRHAQGDLGTMAIGDFIAKVFEEIRKRKA</sequence>
<dbReference type="InterPro" id="IPR047246">
    <property type="entry name" value="ThrRS_anticodon"/>
</dbReference>
<keyword evidence="7 13" id="KW-0862">Zinc</keyword>
<evidence type="ECO:0000256" key="12">
    <source>
        <dbReference type="ARBA" id="ARBA00049515"/>
    </source>
</evidence>
<dbReference type="EC" id="6.1.1.3" evidence="13"/>